<name>A0AAJ8BT00_ASPNG</name>
<gene>
    <name evidence="2" type="ORF">An01g02610</name>
</gene>
<organism evidence="2">
    <name type="scientific">Aspergillus niger</name>
    <dbReference type="NCBI Taxonomy" id="5061"/>
    <lineage>
        <taxon>Eukaryota</taxon>
        <taxon>Fungi</taxon>
        <taxon>Dikarya</taxon>
        <taxon>Ascomycota</taxon>
        <taxon>Pezizomycotina</taxon>
        <taxon>Eurotiomycetes</taxon>
        <taxon>Eurotiomycetidae</taxon>
        <taxon>Eurotiales</taxon>
        <taxon>Aspergillaceae</taxon>
        <taxon>Aspergillus</taxon>
        <taxon>Aspergillus subgen. Circumdati</taxon>
    </lineage>
</organism>
<evidence type="ECO:0000256" key="1">
    <source>
        <dbReference type="SAM" id="MobiDB-lite"/>
    </source>
</evidence>
<dbReference type="KEGG" id="ang:An01g02610"/>
<feature type="compositionally biased region" description="Basic and acidic residues" evidence="1">
    <location>
        <begin position="97"/>
        <end position="112"/>
    </location>
</feature>
<dbReference type="AlphaFoldDB" id="A0AAJ8BT00"/>
<feature type="region of interest" description="Disordered" evidence="1">
    <location>
        <begin position="74"/>
        <end position="112"/>
    </location>
</feature>
<protein>
    <submittedName>
        <fullName evidence="2">Uncharacterized protein</fullName>
    </submittedName>
</protein>
<sequence length="276" mass="30571">MGRVELLAYRPVESRQMVVGQVLLGTAAMRAAINWRTRSPWQGEQRSLVVARKSPDTNEIERRSRYKWCFSNGEDSMDETDDDAGSNGIAIDEQEEERERARDRKNEEPRDAADGLRTLLRFPYAVSLGIGGSQYGITRDVGLTSSSSSLSVMHHAIYNGIHLLESLCREYTTERLKDSDFQTWLSPSSSVFSVNSPRSEAMAPAARLLSGTSAAQRSEDGGDKDKGIHQGRILAQYSGAMTAKYHITITYLLPEAIMKQPVKNAIGVLVPGQCDQ</sequence>
<reference evidence="2" key="1">
    <citation type="submission" date="2025-02" db="EMBL/GenBank/DDBJ databases">
        <authorList>
            <consortium name="NCBI Genome Project"/>
        </authorList>
    </citation>
    <scope>NUCLEOTIDE SEQUENCE</scope>
</reference>
<proteinExistence type="predicted"/>
<evidence type="ECO:0000313" key="2">
    <source>
        <dbReference type="RefSeq" id="XP_059603128.1"/>
    </source>
</evidence>
<dbReference type="VEuPathDB" id="FungiDB:An01g02610"/>
<dbReference type="GeneID" id="84589876"/>
<dbReference type="RefSeq" id="XP_059603128.1">
    <property type="nucleotide sequence ID" value="XM_059746534.1"/>
</dbReference>
<feature type="compositionally biased region" description="Acidic residues" evidence="1">
    <location>
        <begin position="75"/>
        <end position="84"/>
    </location>
</feature>
<reference evidence="2" key="2">
    <citation type="submission" date="2025-08" db="UniProtKB">
        <authorList>
            <consortium name="RefSeq"/>
        </authorList>
    </citation>
    <scope>IDENTIFICATION</scope>
</reference>
<accession>A0AAJ8BT00</accession>